<keyword evidence="2 5" id="KW-0812">Transmembrane</keyword>
<evidence type="ECO:0000256" key="2">
    <source>
        <dbReference type="ARBA" id="ARBA00022692"/>
    </source>
</evidence>
<protein>
    <submittedName>
        <fullName evidence="7">Membrane-associating domain-containing protein</fullName>
    </submittedName>
</protein>
<evidence type="ECO:0000313" key="8">
    <source>
        <dbReference type="Proteomes" id="UP000283841"/>
    </source>
</evidence>
<evidence type="ECO:0000256" key="5">
    <source>
        <dbReference type="SAM" id="Phobius"/>
    </source>
</evidence>
<dbReference type="STRING" id="264951.A0A443HW73"/>
<feature type="domain" description="MARVEL" evidence="6">
    <location>
        <begin position="9"/>
        <end position="141"/>
    </location>
</feature>
<comment type="subcellular location">
    <subcellularLocation>
        <location evidence="1">Membrane</location>
        <topology evidence="1">Multi-pass membrane protein</topology>
    </subcellularLocation>
</comment>
<keyword evidence="4 5" id="KW-0472">Membrane</keyword>
<feature type="transmembrane region" description="Helical" evidence="5">
    <location>
        <begin position="71"/>
        <end position="91"/>
    </location>
</feature>
<dbReference type="GeneID" id="39602063"/>
<evidence type="ECO:0000256" key="4">
    <source>
        <dbReference type="ARBA" id="ARBA00023136"/>
    </source>
</evidence>
<dbReference type="RefSeq" id="XP_028485721.1">
    <property type="nucleotide sequence ID" value="XM_028632786.1"/>
</dbReference>
<reference evidence="7 8" key="1">
    <citation type="journal article" date="2018" name="Front. Microbiol.">
        <title>Genomic and genetic insights into a cosmopolitan fungus, Paecilomyces variotii (Eurotiales).</title>
        <authorList>
            <person name="Urquhart A.S."/>
            <person name="Mondo S.J."/>
            <person name="Makela M.R."/>
            <person name="Hane J.K."/>
            <person name="Wiebenga A."/>
            <person name="He G."/>
            <person name="Mihaltcheva S."/>
            <person name="Pangilinan J."/>
            <person name="Lipzen A."/>
            <person name="Barry K."/>
            <person name="de Vries R.P."/>
            <person name="Grigoriev I.V."/>
            <person name="Idnurm A."/>
        </authorList>
    </citation>
    <scope>NUCLEOTIDE SEQUENCE [LARGE SCALE GENOMIC DNA]</scope>
    <source>
        <strain evidence="7 8">CBS 101075</strain>
    </source>
</reference>
<dbReference type="InterPro" id="IPR008253">
    <property type="entry name" value="Marvel"/>
</dbReference>
<name>A0A443HW73_BYSSP</name>
<dbReference type="PANTHER" id="PTHR39608:SF1">
    <property type="entry name" value="INTEGRAL MEMBRANE PROTEIN (AFU_ORTHOLOGUE AFUA_5G08640)"/>
    <property type="match status" value="1"/>
</dbReference>
<dbReference type="Proteomes" id="UP000283841">
    <property type="component" value="Unassembled WGS sequence"/>
</dbReference>
<gene>
    <name evidence="7" type="ORF">C8Q69DRAFT_506280</name>
</gene>
<comment type="caution">
    <text evidence="7">The sequence shown here is derived from an EMBL/GenBank/DDBJ whole genome shotgun (WGS) entry which is preliminary data.</text>
</comment>
<accession>A0A443HW73</accession>
<dbReference type="AlphaFoldDB" id="A0A443HW73"/>
<dbReference type="VEuPathDB" id="FungiDB:C8Q69DRAFT_506280"/>
<dbReference type="PANTHER" id="PTHR39608">
    <property type="entry name" value="INTEGRAL MEMBRANE PROTEIN (AFU_ORTHOLOGUE AFUA_5G08640)"/>
    <property type="match status" value="1"/>
</dbReference>
<organism evidence="7 8">
    <name type="scientific">Byssochlamys spectabilis</name>
    <name type="common">Paecilomyces variotii</name>
    <dbReference type="NCBI Taxonomy" id="264951"/>
    <lineage>
        <taxon>Eukaryota</taxon>
        <taxon>Fungi</taxon>
        <taxon>Dikarya</taxon>
        <taxon>Ascomycota</taxon>
        <taxon>Pezizomycotina</taxon>
        <taxon>Eurotiomycetes</taxon>
        <taxon>Eurotiomycetidae</taxon>
        <taxon>Eurotiales</taxon>
        <taxon>Thermoascaceae</taxon>
        <taxon>Paecilomyces</taxon>
    </lineage>
</organism>
<evidence type="ECO:0000259" key="6">
    <source>
        <dbReference type="Pfam" id="PF01284"/>
    </source>
</evidence>
<sequence>MPLISRVVSIFLRIGEIGFGAIVAGIIGWYLHKYDSAHSWPRARWIYTEVVAGLSVLLGLLWLIPFASSFFVWPIDVILGLAWFAAFGVLVDALEDSSCWYGPWEAISWDGRTYLSYNSSCARWKAAEAFSFLSAVFWLASGLVGIWFVFRVRSARADAVPVRRRWYSRHYV</sequence>
<feature type="transmembrane region" description="Helical" evidence="5">
    <location>
        <begin position="12"/>
        <end position="32"/>
    </location>
</feature>
<evidence type="ECO:0000256" key="3">
    <source>
        <dbReference type="ARBA" id="ARBA00022989"/>
    </source>
</evidence>
<keyword evidence="3 5" id="KW-1133">Transmembrane helix</keyword>
<feature type="transmembrane region" description="Helical" evidence="5">
    <location>
        <begin position="44"/>
        <end position="64"/>
    </location>
</feature>
<dbReference type="EMBL" id="RCNU01000004">
    <property type="protein sequence ID" value="RWQ96076.1"/>
    <property type="molecule type" value="Genomic_DNA"/>
</dbReference>
<dbReference type="Pfam" id="PF01284">
    <property type="entry name" value="MARVEL"/>
    <property type="match status" value="1"/>
</dbReference>
<dbReference type="GO" id="GO:0016020">
    <property type="term" value="C:membrane"/>
    <property type="evidence" value="ECO:0007669"/>
    <property type="project" value="UniProtKB-SubCell"/>
</dbReference>
<feature type="transmembrane region" description="Helical" evidence="5">
    <location>
        <begin position="129"/>
        <end position="150"/>
    </location>
</feature>
<proteinExistence type="predicted"/>
<evidence type="ECO:0000313" key="7">
    <source>
        <dbReference type="EMBL" id="RWQ96076.1"/>
    </source>
</evidence>
<evidence type="ECO:0000256" key="1">
    <source>
        <dbReference type="ARBA" id="ARBA00004141"/>
    </source>
</evidence>
<keyword evidence="8" id="KW-1185">Reference proteome</keyword>